<proteinExistence type="predicted"/>
<dbReference type="InterPro" id="IPR051320">
    <property type="entry name" value="Viral_Replic_Matur_Polypro"/>
</dbReference>
<dbReference type="FunFam" id="3.30.70.270:FF:000003">
    <property type="entry name" value="Transposon Ty3-G Gag-Pol polyprotein"/>
    <property type="match status" value="1"/>
</dbReference>
<dbReference type="SUPFAM" id="SSF56672">
    <property type="entry name" value="DNA/RNA polymerases"/>
    <property type="match status" value="1"/>
</dbReference>
<evidence type="ECO:0000313" key="2">
    <source>
        <dbReference type="EMBL" id="KAF9762933.1"/>
    </source>
</evidence>
<evidence type="ECO:0000313" key="3">
    <source>
        <dbReference type="Proteomes" id="UP000740883"/>
    </source>
</evidence>
<name>A0A9P6GYI5_9MICR</name>
<reference evidence="2 3" key="1">
    <citation type="journal article" date="2020" name="Genome Biol. Evol.">
        <title>Comparative genomics of strictly vertically transmitted, feminizing microsporidia endosymbionts of amphipod crustaceans.</title>
        <authorList>
            <person name="Cormier A."/>
            <person name="Chebbi M.A."/>
            <person name="Giraud I."/>
            <person name="Wattier R."/>
            <person name="Teixeira M."/>
            <person name="Gilbert C."/>
            <person name="Rigaud T."/>
            <person name="Cordaux R."/>
        </authorList>
    </citation>
    <scope>NUCLEOTIDE SEQUENCE [LARGE SCALE GENOMIC DNA]</scope>
    <source>
        <strain evidence="2 3">Ou3-Ou53</strain>
    </source>
</reference>
<feature type="domain" description="Reverse transcriptase" evidence="1">
    <location>
        <begin position="1"/>
        <end position="65"/>
    </location>
</feature>
<dbReference type="InterPro" id="IPR000477">
    <property type="entry name" value="RT_dom"/>
</dbReference>
<dbReference type="OrthoDB" id="2194291at2759"/>
<protein>
    <submittedName>
        <fullName evidence="2">Transposon Tf2-9 polyprotein</fullName>
    </submittedName>
</protein>
<dbReference type="PROSITE" id="PS50878">
    <property type="entry name" value="RT_POL"/>
    <property type="match status" value="1"/>
</dbReference>
<sequence>MTEIFQDMNFVKVFVDDILIFSKASNEHENHIIQVLQRCEEKGISVNYDKSSFMKSEVTYLGKIINKEGIKADLGSLVKIEPFKEPKNKKQLMRILGTINWFRMHIPKLSQKLLPLTDKLKEGQTFTWRNEDTTCVVKITDEIK</sequence>
<dbReference type="AlphaFoldDB" id="A0A9P6GYI5"/>
<dbReference type="EMBL" id="SBJO01000119">
    <property type="protein sequence ID" value="KAF9762933.1"/>
    <property type="molecule type" value="Genomic_DNA"/>
</dbReference>
<dbReference type="Gene3D" id="3.30.70.270">
    <property type="match status" value="2"/>
</dbReference>
<organism evidence="2 3">
    <name type="scientific">Nosema granulosis</name>
    <dbReference type="NCBI Taxonomy" id="83296"/>
    <lineage>
        <taxon>Eukaryota</taxon>
        <taxon>Fungi</taxon>
        <taxon>Fungi incertae sedis</taxon>
        <taxon>Microsporidia</taxon>
        <taxon>Nosematidae</taxon>
        <taxon>Nosema</taxon>
    </lineage>
</organism>
<dbReference type="InterPro" id="IPR043128">
    <property type="entry name" value="Rev_trsase/Diguanyl_cyclase"/>
</dbReference>
<accession>A0A9P6GYI5</accession>
<keyword evidence="3" id="KW-1185">Reference proteome</keyword>
<evidence type="ECO:0000259" key="1">
    <source>
        <dbReference type="PROSITE" id="PS50878"/>
    </source>
</evidence>
<comment type="caution">
    <text evidence="2">The sequence shown here is derived from an EMBL/GenBank/DDBJ whole genome shotgun (WGS) entry which is preliminary data.</text>
</comment>
<gene>
    <name evidence="2" type="primary">Tf2-9_7</name>
    <name evidence="2" type="ORF">NGRA_1657</name>
</gene>
<dbReference type="PANTHER" id="PTHR33064">
    <property type="entry name" value="POL PROTEIN"/>
    <property type="match status" value="1"/>
</dbReference>
<dbReference type="PANTHER" id="PTHR33064:SF37">
    <property type="entry name" value="RIBONUCLEASE H"/>
    <property type="match status" value="1"/>
</dbReference>
<dbReference type="Pfam" id="PF00078">
    <property type="entry name" value="RVT_1"/>
    <property type="match status" value="1"/>
</dbReference>
<dbReference type="Proteomes" id="UP000740883">
    <property type="component" value="Unassembled WGS sequence"/>
</dbReference>
<dbReference type="InterPro" id="IPR043502">
    <property type="entry name" value="DNA/RNA_pol_sf"/>
</dbReference>